<dbReference type="PROSITE" id="PS50011">
    <property type="entry name" value="PROTEIN_KINASE_DOM"/>
    <property type="match status" value="1"/>
</dbReference>
<evidence type="ECO:0000256" key="2">
    <source>
        <dbReference type="ARBA" id="ARBA00022679"/>
    </source>
</evidence>
<dbReference type="InterPro" id="IPR011009">
    <property type="entry name" value="Kinase-like_dom_sf"/>
</dbReference>
<feature type="region of interest" description="Disordered" evidence="6">
    <location>
        <begin position="329"/>
        <end position="350"/>
    </location>
</feature>
<feature type="domain" description="Protein kinase" evidence="7">
    <location>
        <begin position="20"/>
        <end position="310"/>
    </location>
</feature>
<dbReference type="GO" id="GO:0000045">
    <property type="term" value="P:autophagosome assembly"/>
    <property type="evidence" value="ECO:0007669"/>
    <property type="project" value="TreeGrafter"/>
</dbReference>
<dbReference type="GO" id="GO:0004674">
    <property type="term" value="F:protein serine/threonine kinase activity"/>
    <property type="evidence" value="ECO:0007669"/>
    <property type="project" value="UniProtKB-EC"/>
</dbReference>
<dbReference type="InterPro" id="IPR000719">
    <property type="entry name" value="Prot_kinase_dom"/>
</dbReference>
<dbReference type="GO" id="GO:0005524">
    <property type="term" value="F:ATP binding"/>
    <property type="evidence" value="ECO:0007669"/>
    <property type="project" value="UniProtKB-KW"/>
</dbReference>
<dbReference type="GO" id="GO:0005776">
    <property type="term" value="C:autophagosome"/>
    <property type="evidence" value="ECO:0007669"/>
    <property type="project" value="TreeGrafter"/>
</dbReference>
<comment type="caution">
    <text evidence="8">The sequence shown here is derived from an EMBL/GenBank/DDBJ whole genome shotgun (WGS) entry which is preliminary data.</text>
</comment>
<dbReference type="GO" id="GO:0005829">
    <property type="term" value="C:cytosol"/>
    <property type="evidence" value="ECO:0007669"/>
    <property type="project" value="TreeGrafter"/>
</dbReference>
<evidence type="ECO:0000259" key="7">
    <source>
        <dbReference type="PROSITE" id="PS50011"/>
    </source>
</evidence>
<organism evidence="8 9">
    <name type="scientific">Roridomyces roridus</name>
    <dbReference type="NCBI Taxonomy" id="1738132"/>
    <lineage>
        <taxon>Eukaryota</taxon>
        <taxon>Fungi</taxon>
        <taxon>Dikarya</taxon>
        <taxon>Basidiomycota</taxon>
        <taxon>Agaricomycotina</taxon>
        <taxon>Agaricomycetes</taxon>
        <taxon>Agaricomycetidae</taxon>
        <taxon>Agaricales</taxon>
        <taxon>Marasmiineae</taxon>
        <taxon>Mycenaceae</taxon>
        <taxon>Roridomyces</taxon>
    </lineage>
</organism>
<dbReference type="EMBL" id="JARKIF010000008">
    <property type="protein sequence ID" value="KAJ7632880.1"/>
    <property type="molecule type" value="Genomic_DNA"/>
</dbReference>
<proteinExistence type="predicted"/>
<accession>A0AAD7BYE7</accession>
<evidence type="ECO:0000313" key="8">
    <source>
        <dbReference type="EMBL" id="KAJ7632880.1"/>
    </source>
</evidence>
<dbReference type="Gene3D" id="3.30.200.20">
    <property type="entry name" value="Phosphorylase Kinase, domain 1"/>
    <property type="match status" value="1"/>
</dbReference>
<evidence type="ECO:0000256" key="5">
    <source>
        <dbReference type="ARBA" id="ARBA00022840"/>
    </source>
</evidence>
<keyword evidence="5" id="KW-0067">ATP-binding</keyword>
<keyword evidence="3" id="KW-0547">Nucleotide-binding</keyword>
<dbReference type="SUPFAM" id="SSF56112">
    <property type="entry name" value="Protein kinase-like (PK-like)"/>
    <property type="match status" value="1"/>
</dbReference>
<keyword evidence="4 8" id="KW-0418">Kinase</keyword>
<dbReference type="GO" id="GO:0000407">
    <property type="term" value="C:phagophore assembly site"/>
    <property type="evidence" value="ECO:0007669"/>
    <property type="project" value="TreeGrafter"/>
</dbReference>
<evidence type="ECO:0000256" key="1">
    <source>
        <dbReference type="ARBA" id="ARBA00012513"/>
    </source>
</evidence>
<evidence type="ECO:0000313" key="9">
    <source>
        <dbReference type="Proteomes" id="UP001221142"/>
    </source>
</evidence>
<gene>
    <name evidence="8" type="ORF">FB45DRAFT_832229</name>
</gene>
<dbReference type="PANTHER" id="PTHR24348:SF22">
    <property type="entry name" value="NON-SPECIFIC SERINE_THREONINE PROTEIN KINASE"/>
    <property type="match status" value="1"/>
</dbReference>
<evidence type="ECO:0000256" key="6">
    <source>
        <dbReference type="SAM" id="MobiDB-lite"/>
    </source>
</evidence>
<dbReference type="EC" id="2.7.11.1" evidence="1"/>
<sequence length="387" mass="43420">MPIAQPILGLRGCVVKDGALFLEEVIAHGSYNKLYRAVETESAVSSRRSSWASSSSASSSSSSSPRVYAVKSLRKAKAFRTDDRLYKHELSLHRSVDSHPNIMTLQDAFIDRGRMFLVMDMHVHGTMVEAILDGMYQRNTPLIQRTFGQLVDAVLFCHSKGVYHRNIKPTHILVDHWGGNPCLIDFGLATSDAVSDQLNVGSAPYMSPGMYLLSFRPLSASSTQPPDAWAIGMTLLNVVTNDTPWQSARPDVDRSFKVFVEGRRHSLCRKLPVSRPLARLLRWFFRMDPSKRLSLERFNKKLQRMDDMFMRLDEVDDVVMRVRHQALRVGCGRPTPPQDGSEPPFSAVDRSGQRQDQHVCGCLPGTFGVVLAQMVTPDDRVETLCTI</sequence>
<dbReference type="GO" id="GO:0016020">
    <property type="term" value="C:membrane"/>
    <property type="evidence" value="ECO:0007669"/>
    <property type="project" value="TreeGrafter"/>
</dbReference>
<dbReference type="Gene3D" id="1.10.510.10">
    <property type="entry name" value="Transferase(Phosphotransferase) domain 1"/>
    <property type="match status" value="1"/>
</dbReference>
<evidence type="ECO:0000256" key="3">
    <source>
        <dbReference type="ARBA" id="ARBA00022741"/>
    </source>
</evidence>
<keyword evidence="2" id="KW-0808">Transferase</keyword>
<protein>
    <recommendedName>
        <fullName evidence="1">non-specific serine/threonine protein kinase</fullName>
        <ecNumber evidence="1">2.7.11.1</ecNumber>
    </recommendedName>
</protein>
<dbReference type="InterPro" id="IPR045269">
    <property type="entry name" value="Atg1-like"/>
</dbReference>
<evidence type="ECO:0000256" key="4">
    <source>
        <dbReference type="ARBA" id="ARBA00022777"/>
    </source>
</evidence>
<keyword evidence="9" id="KW-1185">Reference proteome</keyword>
<reference evidence="8" key="1">
    <citation type="submission" date="2023-03" db="EMBL/GenBank/DDBJ databases">
        <title>Massive genome expansion in bonnet fungi (Mycena s.s.) driven by repeated elements and novel gene families across ecological guilds.</title>
        <authorList>
            <consortium name="Lawrence Berkeley National Laboratory"/>
            <person name="Harder C.B."/>
            <person name="Miyauchi S."/>
            <person name="Viragh M."/>
            <person name="Kuo A."/>
            <person name="Thoen E."/>
            <person name="Andreopoulos B."/>
            <person name="Lu D."/>
            <person name="Skrede I."/>
            <person name="Drula E."/>
            <person name="Henrissat B."/>
            <person name="Morin E."/>
            <person name="Kohler A."/>
            <person name="Barry K."/>
            <person name="LaButti K."/>
            <person name="Morin E."/>
            <person name="Salamov A."/>
            <person name="Lipzen A."/>
            <person name="Mereny Z."/>
            <person name="Hegedus B."/>
            <person name="Baldrian P."/>
            <person name="Stursova M."/>
            <person name="Weitz H."/>
            <person name="Taylor A."/>
            <person name="Grigoriev I.V."/>
            <person name="Nagy L.G."/>
            <person name="Martin F."/>
            <person name="Kauserud H."/>
        </authorList>
    </citation>
    <scope>NUCLEOTIDE SEQUENCE</scope>
    <source>
        <strain evidence="8">9284</strain>
    </source>
</reference>
<dbReference type="PANTHER" id="PTHR24348">
    <property type="entry name" value="SERINE/THREONINE-PROTEIN KINASE UNC-51-RELATED"/>
    <property type="match status" value="1"/>
</dbReference>
<dbReference type="Pfam" id="PF00069">
    <property type="entry name" value="Pkinase"/>
    <property type="match status" value="1"/>
</dbReference>
<name>A0AAD7BYE7_9AGAR</name>
<dbReference type="AlphaFoldDB" id="A0AAD7BYE7"/>
<dbReference type="GO" id="GO:0010506">
    <property type="term" value="P:regulation of autophagy"/>
    <property type="evidence" value="ECO:0007669"/>
    <property type="project" value="InterPro"/>
</dbReference>
<dbReference type="Proteomes" id="UP001221142">
    <property type="component" value="Unassembled WGS sequence"/>
</dbReference>